<accession>A0AAD5K8V6</accession>
<reference evidence="2" key="1">
    <citation type="journal article" date="2022" name="IScience">
        <title>Evolution of zygomycete secretomes and the origins of terrestrial fungal ecologies.</title>
        <authorList>
            <person name="Chang Y."/>
            <person name="Wang Y."/>
            <person name="Mondo S."/>
            <person name="Ahrendt S."/>
            <person name="Andreopoulos W."/>
            <person name="Barry K."/>
            <person name="Beard J."/>
            <person name="Benny G.L."/>
            <person name="Blankenship S."/>
            <person name="Bonito G."/>
            <person name="Cuomo C."/>
            <person name="Desiro A."/>
            <person name="Gervers K.A."/>
            <person name="Hundley H."/>
            <person name="Kuo A."/>
            <person name="LaButti K."/>
            <person name="Lang B.F."/>
            <person name="Lipzen A."/>
            <person name="O'Donnell K."/>
            <person name="Pangilinan J."/>
            <person name="Reynolds N."/>
            <person name="Sandor L."/>
            <person name="Smith M.E."/>
            <person name="Tsang A."/>
            <person name="Grigoriev I.V."/>
            <person name="Stajich J.E."/>
            <person name="Spatafora J.W."/>
        </authorList>
    </citation>
    <scope>NUCLEOTIDE SEQUENCE</scope>
    <source>
        <strain evidence="2">RSA 2281</strain>
    </source>
</reference>
<feature type="region of interest" description="Disordered" evidence="1">
    <location>
        <begin position="72"/>
        <end position="98"/>
    </location>
</feature>
<sequence length="258" mass="29555">MEENKHSKTISKHFDSICRIQHVNPKVLFGRYGAKIDTKVDTKVHSMADNTINRDTCESIVHGVLKTTIKNTKAQMNKKKRTSEEDNESNDNQASSGSEKKKVRGVYDCVYIDVTEIMTCAFLPWMIQTLITASLREKVLADLSSIIDMVNQDEDGQRSLFSDIQWATSTNYMKKEANADSGLIFLLRALGCNSVAILWVVYRLNGIHHYIGNPQLSDEEKTFLRIFEFVLERLKYDWEYLTVDSTLNLTEQDFHSAL</sequence>
<proteinExistence type="predicted"/>
<evidence type="ECO:0000313" key="3">
    <source>
        <dbReference type="Proteomes" id="UP001209540"/>
    </source>
</evidence>
<keyword evidence="3" id="KW-1185">Reference proteome</keyword>
<organism evidence="2 3">
    <name type="scientific">Phascolomyces articulosus</name>
    <dbReference type="NCBI Taxonomy" id="60185"/>
    <lineage>
        <taxon>Eukaryota</taxon>
        <taxon>Fungi</taxon>
        <taxon>Fungi incertae sedis</taxon>
        <taxon>Mucoromycota</taxon>
        <taxon>Mucoromycotina</taxon>
        <taxon>Mucoromycetes</taxon>
        <taxon>Mucorales</taxon>
        <taxon>Lichtheimiaceae</taxon>
        <taxon>Phascolomyces</taxon>
    </lineage>
</organism>
<reference evidence="2" key="2">
    <citation type="submission" date="2023-02" db="EMBL/GenBank/DDBJ databases">
        <authorList>
            <consortium name="DOE Joint Genome Institute"/>
            <person name="Mondo S.J."/>
            <person name="Chang Y."/>
            <person name="Wang Y."/>
            <person name="Ahrendt S."/>
            <person name="Andreopoulos W."/>
            <person name="Barry K."/>
            <person name="Beard J."/>
            <person name="Benny G.L."/>
            <person name="Blankenship S."/>
            <person name="Bonito G."/>
            <person name="Cuomo C."/>
            <person name="Desiro A."/>
            <person name="Gervers K.A."/>
            <person name="Hundley H."/>
            <person name="Kuo A."/>
            <person name="LaButti K."/>
            <person name="Lang B.F."/>
            <person name="Lipzen A."/>
            <person name="O'Donnell K."/>
            <person name="Pangilinan J."/>
            <person name="Reynolds N."/>
            <person name="Sandor L."/>
            <person name="Smith M.W."/>
            <person name="Tsang A."/>
            <person name="Grigoriev I.V."/>
            <person name="Stajich J.E."/>
            <person name="Spatafora J.W."/>
        </authorList>
    </citation>
    <scope>NUCLEOTIDE SEQUENCE</scope>
    <source>
        <strain evidence="2">RSA 2281</strain>
    </source>
</reference>
<comment type="caution">
    <text evidence="2">The sequence shown here is derived from an EMBL/GenBank/DDBJ whole genome shotgun (WGS) entry which is preliminary data.</text>
</comment>
<evidence type="ECO:0000313" key="2">
    <source>
        <dbReference type="EMBL" id="KAI9274500.1"/>
    </source>
</evidence>
<dbReference type="Proteomes" id="UP001209540">
    <property type="component" value="Unassembled WGS sequence"/>
</dbReference>
<protein>
    <submittedName>
        <fullName evidence="2">Uncharacterized protein</fullName>
    </submittedName>
</protein>
<dbReference type="EMBL" id="JAIXMP010000004">
    <property type="protein sequence ID" value="KAI9274500.1"/>
    <property type="molecule type" value="Genomic_DNA"/>
</dbReference>
<name>A0AAD5K8V6_9FUNG</name>
<evidence type="ECO:0000256" key="1">
    <source>
        <dbReference type="SAM" id="MobiDB-lite"/>
    </source>
</evidence>
<dbReference type="AlphaFoldDB" id="A0AAD5K8V6"/>
<gene>
    <name evidence="2" type="ORF">BDA99DRAFT_555927</name>
</gene>